<dbReference type="InterPro" id="IPR018234">
    <property type="entry name" value="GTP_CycHdrlase_I_CS"/>
</dbReference>
<dbReference type="HAMAP" id="MF_00223">
    <property type="entry name" value="FolE"/>
    <property type="match status" value="1"/>
</dbReference>
<dbReference type="GO" id="GO:0005525">
    <property type="term" value="F:GTP binding"/>
    <property type="evidence" value="ECO:0007669"/>
    <property type="project" value="UniProtKB-KW"/>
</dbReference>
<dbReference type="InterPro" id="IPR043133">
    <property type="entry name" value="GTP-CH-I_C/QueF"/>
</dbReference>
<evidence type="ECO:0000256" key="3">
    <source>
        <dbReference type="ARBA" id="ARBA00008085"/>
    </source>
</evidence>
<dbReference type="UniPathway" id="UPA00848">
    <property type="reaction ID" value="UER00151"/>
</dbReference>
<dbReference type="EMBL" id="REFO01000011">
    <property type="protein sequence ID" value="RMA97125.1"/>
    <property type="molecule type" value="Genomic_DNA"/>
</dbReference>
<dbReference type="GO" id="GO:0046654">
    <property type="term" value="P:tetrahydrofolate biosynthetic process"/>
    <property type="evidence" value="ECO:0007669"/>
    <property type="project" value="UniProtKB-UniRule"/>
</dbReference>
<evidence type="ECO:0000256" key="6">
    <source>
        <dbReference type="HAMAP-Rule" id="MF_00223"/>
    </source>
</evidence>
<evidence type="ECO:0000256" key="5">
    <source>
        <dbReference type="ARBA" id="ARBA00022801"/>
    </source>
</evidence>
<feature type="binding site" evidence="6">
    <location>
        <position position="74"/>
    </location>
    <ligand>
        <name>Zn(2+)</name>
        <dbReference type="ChEBI" id="CHEBI:29105"/>
    </ligand>
</feature>
<dbReference type="NCBIfam" id="NF006826">
    <property type="entry name" value="PRK09347.1-3"/>
    <property type="match status" value="1"/>
</dbReference>
<dbReference type="GO" id="GO:0005737">
    <property type="term" value="C:cytoplasm"/>
    <property type="evidence" value="ECO:0007669"/>
    <property type="project" value="TreeGrafter"/>
</dbReference>
<dbReference type="GO" id="GO:0003934">
    <property type="term" value="F:GTP cyclohydrolase I activity"/>
    <property type="evidence" value="ECO:0007669"/>
    <property type="project" value="UniProtKB-UniRule"/>
</dbReference>
<feature type="domain" description="GTP cyclohydrolase I" evidence="7">
    <location>
        <begin position="9"/>
        <end position="181"/>
    </location>
</feature>
<dbReference type="OrthoDB" id="9801207at2"/>
<dbReference type="Gene3D" id="1.10.286.10">
    <property type="match status" value="1"/>
</dbReference>
<comment type="subunit">
    <text evidence="6">Homopolymer.</text>
</comment>
<evidence type="ECO:0000256" key="1">
    <source>
        <dbReference type="ARBA" id="ARBA00001052"/>
    </source>
</evidence>
<comment type="pathway">
    <text evidence="2 6">Cofactor biosynthesis; 7,8-dihydroneopterin triphosphate biosynthesis; 7,8-dihydroneopterin triphosphate from GTP: step 1/1.</text>
</comment>
<dbReference type="NCBIfam" id="NF006825">
    <property type="entry name" value="PRK09347.1-2"/>
    <property type="match status" value="1"/>
</dbReference>
<dbReference type="RefSeq" id="WP_121922917.1">
    <property type="nucleotide sequence ID" value="NZ_REFO01000011.1"/>
</dbReference>
<dbReference type="Pfam" id="PF01227">
    <property type="entry name" value="GTP_cyclohydroI"/>
    <property type="match status" value="1"/>
</dbReference>
<sequence length="187" mass="21759">MSIDEKKLKESIRLFLEAIGEDPDREGLKETPDRIVRLWKEFKSYENFNMTVFEDIGNYNEMVVVKDIQFYSLCEHHLLPFFGKAHIAYIPDGKVCGLSKLVRVVNKFSYRPQVQERLTGQIAEFLEKELNPKGVAVVMEAEHLCMSMRGVKNPTSYTVTSKLTGIFMENEKTRNEFLNLINSHKKY</sequence>
<keyword evidence="6" id="KW-0342">GTP-binding</keyword>
<gene>
    <name evidence="6" type="primary">folE</name>
    <name evidence="8" type="ORF">CLV39_0780</name>
</gene>
<keyword evidence="6" id="KW-0862">Zinc</keyword>
<dbReference type="AlphaFoldDB" id="A0A3M0BRK0"/>
<dbReference type="InterPro" id="IPR020602">
    <property type="entry name" value="GTP_CycHdrlase_I_dom"/>
</dbReference>
<evidence type="ECO:0000313" key="9">
    <source>
        <dbReference type="Proteomes" id="UP000280842"/>
    </source>
</evidence>
<comment type="similarity">
    <text evidence="3 6">Belongs to the GTP cyclohydrolase I family.</text>
</comment>
<feature type="binding site" evidence="6">
    <location>
        <position position="145"/>
    </location>
    <ligand>
        <name>Zn(2+)</name>
        <dbReference type="ChEBI" id="CHEBI:29105"/>
    </ligand>
</feature>
<feature type="binding site" evidence="6">
    <location>
        <position position="77"/>
    </location>
    <ligand>
        <name>Zn(2+)</name>
        <dbReference type="ChEBI" id="CHEBI:29105"/>
    </ligand>
</feature>
<proteinExistence type="inferred from homology"/>
<comment type="catalytic activity">
    <reaction evidence="1 6">
        <text>GTP + H2O = 7,8-dihydroneopterin 3'-triphosphate + formate + H(+)</text>
        <dbReference type="Rhea" id="RHEA:17473"/>
        <dbReference type="ChEBI" id="CHEBI:15377"/>
        <dbReference type="ChEBI" id="CHEBI:15378"/>
        <dbReference type="ChEBI" id="CHEBI:15740"/>
        <dbReference type="ChEBI" id="CHEBI:37565"/>
        <dbReference type="ChEBI" id="CHEBI:58462"/>
        <dbReference type="EC" id="3.5.4.16"/>
    </reaction>
</comment>
<dbReference type="InterPro" id="IPR001474">
    <property type="entry name" value="GTP_CycHdrlase_I"/>
</dbReference>
<dbReference type="PANTHER" id="PTHR11109:SF7">
    <property type="entry name" value="GTP CYCLOHYDROLASE 1"/>
    <property type="match status" value="1"/>
</dbReference>
<keyword evidence="5 6" id="KW-0378">Hydrolase</keyword>
<dbReference type="Proteomes" id="UP000280842">
    <property type="component" value="Unassembled WGS sequence"/>
</dbReference>
<keyword evidence="6" id="KW-0479">Metal-binding</keyword>
<evidence type="ECO:0000313" key="8">
    <source>
        <dbReference type="EMBL" id="RMA97125.1"/>
    </source>
</evidence>
<accession>A0A3M0BRK0</accession>
<reference evidence="8 9" key="1">
    <citation type="submission" date="2018-10" db="EMBL/GenBank/DDBJ databases">
        <title>Genomic Encyclopedia of Archaeal and Bacterial Type Strains, Phase II (KMG-II): from individual species to whole genera.</title>
        <authorList>
            <person name="Goeker M."/>
        </authorList>
    </citation>
    <scope>NUCLEOTIDE SEQUENCE [LARGE SCALE GENOMIC DNA]</scope>
    <source>
        <strain evidence="8 9">VM1</strain>
    </source>
</reference>
<evidence type="ECO:0000256" key="4">
    <source>
        <dbReference type="ARBA" id="ARBA00022563"/>
    </source>
</evidence>
<dbReference type="InterPro" id="IPR043134">
    <property type="entry name" value="GTP-CH-I_N"/>
</dbReference>
<keyword evidence="4 6" id="KW-0554">One-carbon metabolism</keyword>
<keyword evidence="6" id="KW-0547">Nucleotide-binding</keyword>
<evidence type="ECO:0000259" key="7">
    <source>
        <dbReference type="Pfam" id="PF01227"/>
    </source>
</evidence>
<dbReference type="SUPFAM" id="SSF55620">
    <property type="entry name" value="Tetrahydrobiopterin biosynthesis enzymes-like"/>
    <property type="match status" value="1"/>
</dbReference>
<evidence type="ECO:0000256" key="2">
    <source>
        <dbReference type="ARBA" id="ARBA00005080"/>
    </source>
</evidence>
<keyword evidence="9" id="KW-1185">Reference proteome</keyword>
<dbReference type="PROSITE" id="PS00860">
    <property type="entry name" value="GTP_CYCLOHYDROL_1_2"/>
    <property type="match status" value="1"/>
</dbReference>
<dbReference type="FunFam" id="3.30.1130.10:FF:000001">
    <property type="entry name" value="GTP cyclohydrolase 1"/>
    <property type="match status" value="1"/>
</dbReference>
<dbReference type="PANTHER" id="PTHR11109">
    <property type="entry name" value="GTP CYCLOHYDROLASE I"/>
    <property type="match status" value="1"/>
</dbReference>
<name>A0A3M0BRK0_9AQUI</name>
<dbReference type="NCBIfam" id="TIGR00063">
    <property type="entry name" value="folE"/>
    <property type="match status" value="1"/>
</dbReference>
<dbReference type="EC" id="3.5.4.16" evidence="6"/>
<dbReference type="Gene3D" id="3.30.1130.10">
    <property type="match status" value="1"/>
</dbReference>
<comment type="caution">
    <text evidence="8">The sequence shown here is derived from an EMBL/GenBank/DDBJ whole genome shotgun (WGS) entry which is preliminary data.</text>
</comment>
<organism evidence="8 9">
    <name type="scientific">Hydrogenothermus marinus</name>
    <dbReference type="NCBI Taxonomy" id="133270"/>
    <lineage>
        <taxon>Bacteria</taxon>
        <taxon>Pseudomonadati</taxon>
        <taxon>Aquificota</taxon>
        <taxon>Aquificia</taxon>
        <taxon>Aquificales</taxon>
        <taxon>Hydrogenothermaceae</taxon>
        <taxon>Hydrogenothermus</taxon>
    </lineage>
</organism>
<protein>
    <recommendedName>
        <fullName evidence="6">GTP cyclohydrolase 1</fullName>
        <ecNumber evidence="6">3.5.4.16</ecNumber>
    </recommendedName>
    <alternativeName>
        <fullName evidence="6">GTP cyclohydrolase I</fullName>
        <shortName evidence="6">GTP-CH-I</shortName>
    </alternativeName>
</protein>
<dbReference type="GO" id="GO:0006729">
    <property type="term" value="P:tetrahydrobiopterin biosynthetic process"/>
    <property type="evidence" value="ECO:0007669"/>
    <property type="project" value="TreeGrafter"/>
</dbReference>
<dbReference type="PROSITE" id="PS00859">
    <property type="entry name" value="GTP_CYCLOHYDROL_1_1"/>
    <property type="match status" value="1"/>
</dbReference>
<dbReference type="GO" id="GO:0008270">
    <property type="term" value="F:zinc ion binding"/>
    <property type="evidence" value="ECO:0007669"/>
    <property type="project" value="UniProtKB-UniRule"/>
</dbReference>
<dbReference type="GO" id="GO:0006730">
    <property type="term" value="P:one-carbon metabolic process"/>
    <property type="evidence" value="ECO:0007669"/>
    <property type="project" value="UniProtKB-UniRule"/>
</dbReference>